<feature type="region of interest" description="Disordered" evidence="6">
    <location>
        <begin position="119"/>
        <end position="207"/>
    </location>
</feature>
<feature type="coiled-coil region" evidence="5">
    <location>
        <begin position="628"/>
        <end position="662"/>
    </location>
</feature>
<evidence type="ECO:0000313" key="11">
    <source>
        <dbReference type="Proteomes" id="UP001213623"/>
    </source>
</evidence>
<evidence type="ECO:0000256" key="3">
    <source>
        <dbReference type="ARBA" id="ARBA00022989"/>
    </source>
</evidence>
<organism evidence="10 11">
    <name type="scientific">Malassezia nana</name>
    <dbReference type="NCBI Taxonomy" id="180528"/>
    <lineage>
        <taxon>Eukaryota</taxon>
        <taxon>Fungi</taxon>
        <taxon>Dikarya</taxon>
        <taxon>Basidiomycota</taxon>
        <taxon>Ustilaginomycotina</taxon>
        <taxon>Malasseziomycetes</taxon>
        <taxon>Malasseziales</taxon>
        <taxon>Malasseziaceae</taxon>
        <taxon>Malassezia</taxon>
    </lineage>
</organism>
<evidence type="ECO:0000256" key="4">
    <source>
        <dbReference type="ARBA" id="ARBA00023136"/>
    </source>
</evidence>
<dbReference type="GO" id="GO:0016020">
    <property type="term" value="C:membrane"/>
    <property type="evidence" value="ECO:0007669"/>
    <property type="project" value="InterPro"/>
</dbReference>
<feature type="compositionally biased region" description="Low complexity" evidence="6">
    <location>
        <begin position="197"/>
        <end position="207"/>
    </location>
</feature>
<protein>
    <recommendedName>
        <fullName evidence="9">SUN domain-containing protein</fullName>
    </recommendedName>
</protein>
<feature type="compositionally biased region" description="Basic and acidic residues" evidence="6">
    <location>
        <begin position="530"/>
        <end position="552"/>
    </location>
</feature>
<evidence type="ECO:0000256" key="6">
    <source>
        <dbReference type="SAM" id="MobiDB-lite"/>
    </source>
</evidence>
<dbReference type="PROSITE" id="PS51469">
    <property type="entry name" value="SUN"/>
    <property type="match status" value="1"/>
</dbReference>
<feature type="region of interest" description="Disordered" evidence="6">
    <location>
        <begin position="457"/>
        <end position="556"/>
    </location>
</feature>
<dbReference type="PANTHER" id="PTHR12953:SF0">
    <property type="entry name" value="SUN DOMAIN-CONTAINING OSSIFICATION FACTOR"/>
    <property type="match status" value="1"/>
</dbReference>
<dbReference type="EMBL" id="CP119898">
    <property type="protein sequence ID" value="WFD28576.1"/>
    <property type="molecule type" value="Genomic_DNA"/>
</dbReference>
<proteinExistence type="predicted"/>
<evidence type="ECO:0000256" key="2">
    <source>
        <dbReference type="ARBA" id="ARBA00022692"/>
    </source>
</evidence>
<feature type="compositionally biased region" description="Basic and acidic residues" evidence="6">
    <location>
        <begin position="159"/>
        <end position="192"/>
    </location>
</feature>
<keyword evidence="8" id="KW-0732">Signal</keyword>
<dbReference type="GO" id="GO:0012505">
    <property type="term" value="C:endomembrane system"/>
    <property type="evidence" value="ECO:0007669"/>
    <property type="project" value="UniProtKB-SubCell"/>
</dbReference>
<feature type="region of interest" description="Disordered" evidence="6">
    <location>
        <begin position="738"/>
        <end position="802"/>
    </location>
</feature>
<dbReference type="GO" id="GO:0034975">
    <property type="term" value="P:protein folding in endoplasmic reticulum"/>
    <property type="evidence" value="ECO:0007669"/>
    <property type="project" value="TreeGrafter"/>
</dbReference>
<comment type="subcellular location">
    <subcellularLocation>
        <location evidence="1">Endomembrane system</location>
    </subcellularLocation>
</comment>
<feature type="region of interest" description="Disordered" evidence="6">
    <location>
        <begin position="414"/>
        <end position="438"/>
    </location>
</feature>
<feature type="compositionally biased region" description="Polar residues" evidence="6">
    <location>
        <begin position="479"/>
        <end position="491"/>
    </location>
</feature>
<feature type="compositionally biased region" description="Acidic residues" evidence="6">
    <location>
        <begin position="414"/>
        <end position="427"/>
    </location>
</feature>
<feature type="chain" id="PRO_5041970674" description="SUN domain-containing protein" evidence="8">
    <location>
        <begin position="23"/>
        <end position="802"/>
    </location>
</feature>
<sequence length="802" mass="88689">MAPARWAWRVSLWACFLLGVQALGPATPQELSVLSAKNVQSQPAWRDSASTLMCVHTRTPRSPSSDTSISMRTDPRYTLFSDDLLMCEVPSNSDGIGQPRMYALLGTVVVPGEMLLPGHTTTAPGDVARPAIDDGQTSTRDDAAQAGMHDGGDPLLSFDEWKEQHLESVRRSRKLERERKHEGPINETHTEEPPTTPSASPTPRAAPNATLPVAEQVLLHAMATEPEPPVILALEDASAQLAELKHRWNYASLDCAAVLHQANPSAKFPSAILSEKKDRYMLSPCPHARQGEEATFERQFVIVELCQQIRIDTLVLANLEFFSSIFKVFSVRVSRTLDAPETEWKSLGLFRARNVRGPQVFKLDTPPASYYRFLRINFLEHYGNEYYCPISLLRVYGRNEREDADEDVLDELQAMEDDDADSDETTETIEAPMEQPVAPRATAEHVCVVERFPGVVPPQCGRASDPTPLTASAAPTRATPLSSMPSAATSTPEPPRPGPTGVSLGGTQASGESPELSTAAARPSANTTDEDARKGADPRGKVPKADKTKSSETKLAGSESIYRTITKRLSALETNTSLSMQFLQLNSERMRDKMAQLEHVQETRLGELLAALNATQTQRMDDHMAQYHLALQHALATMEAQRRRIEAERAVLLARMERLATQMRTEKRWSAAQLFLLLLVLLITALTRGSREVQRADGAPWRIALPPREVPPLFQTPMSPPAADEEPEEVEERMAGAVRDTAPTGLTPRPVASLKFPRRTWSATPSPVRLRRERLQRLAMQRTSTLGPRQRRESVSSRDDSA</sequence>
<dbReference type="Proteomes" id="UP001213623">
    <property type="component" value="Chromosome 7"/>
</dbReference>
<dbReference type="InterPro" id="IPR012919">
    <property type="entry name" value="SUN_dom"/>
</dbReference>
<evidence type="ECO:0000256" key="1">
    <source>
        <dbReference type="ARBA" id="ARBA00004308"/>
    </source>
</evidence>
<dbReference type="AlphaFoldDB" id="A0AAF0ETL6"/>
<keyword evidence="11" id="KW-1185">Reference proteome</keyword>
<feature type="domain" description="SUN" evidence="9">
    <location>
        <begin position="225"/>
        <end position="400"/>
    </location>
</feature>
<gene>
    <name evidence="10" type="ORF">MNAN1_003589</name>
</gene>
<evidence type="ECO:0000256" key="7">
    <source>
        <dbReference type="SAM" id="Phobius"/>
    </source>
</evidence>
<dbReference type="InterPro" id="IPR045120">
    <property type="entry name" value="Suco/Slp1-like"/>
</dbReference>
<evidence type="ECO:0000259" key="9">
    <source>
        <dbReference type="PROSITE" id="PS51469"/>
    </source>
</evidence>
<name>A0AAF0ETL6_9BASI</name>
<accession>A0AAF0ETL6</accession>
<dbReference type="GO" id="GO:0005737">
    <property type="term" value="C:cytoplasm"/>
    <property type="evidence" value="ECO:0007669"/>
    <property type="project" value="TreeGrafter"/>
</dbReference>
<feature type="signal peptide" evidence="8">
    <location>
        <begin position="1"/>
        <end position="22"/>
    </location>
</feature>
<feature type="compositionally biased region" description="Basic and acidic residues" evidence="6">
    <location>
        <begin position="790"/>
        <end position="802"/>
    </location>
</feature>
<keyword evidence="3 7" id="KW-1133">Transmembrane helix</keyword>
<keyword evidence="5" id="KW-0175">Coiled coil</keyword>
<dbReference type="Pfam" id="PF07738">
    <property type="entry name" value="Sad1_UNC"/>
    <property type="match status" value="1"/>
</dbReference>
<keyword evidence="2 7" id="KW-0812">Transmembrane</keyword>
<feature type="region of interest" description="Disordered" evidence="6">
    <location>
        <begin position="708"/>
        <end position="727"/>
    </location>
</feature>
<evidence type="ECO:0000313" key="10">
    <source>
        <dbReference type="EMBL" id="WFD28576.1"/>
    </source>
</evidence>
<reference evidence="10" key="1">
    <citation type="submission" date="2023-03" db="EMBL/GenBank/DDBJ databases">
        <title>Mating type loci evolution in Malassezia.</title>
        <authorList>
            <person name="Coelho M.A."/>
        </authorList>
    </citation>
    <scope>NUCLEOTIDE SEQUENCE</scope>
    <source>
        <strain evidence="10">CBS 9557</strain>
    </source>
</reference>
<feature type="transmembrane region" description="Helical" evidence="7">
    <location>
        <begin position="669"/>
        <end position="687"/>
    </location>
</feature>
<evidence type="ECO:0000256" key="5">
    <source>
        <dbReference type="SAM" id="Coils"/>
    </source>
</evidence>
<dbReference type="PANTHER" id="PTHR12953">
    <property type="entry name" value="MEMBRANE PROTEIN CH1 RELATED"/>
    <property type="match status" value="1"/>
</dbReference>
<evidence type="ECO:0000256" key="8">
    <source>
        <dbReference type="SAM" id="SignalP"/>
    </source>
</evidence>
<keyword evidence="4 7" id="KW-0472">Membrane</keyword>